<name>A0A936N9S6_9ACTN</name>
<evidence type="ECO:0000256" key="1">
    <source>
        <dbReference type="ARBA" id="ARBA00022723"/>
    </source>
</evidence>
<dbReference type="Gene3D" id="3.30.2020.30">
    <property type="match status" value="1"/>
</dbReference>
<feature type="domain" description="Gamma-butyrobetaine hydroxylase-like N-terminal" evidence="3">
    <location>
        <begin position="17"/>
        <end position="99"/>
    </location>
</feature>
<dbReference type="Proteomes" id="UP000727993">
    <property type="component" value="Unassembled WGS sequence"/>
</dbReference>
<evidence type="ECO:0000313" key="5">
    <source>
        <dbReference type="Proteomes" id="UP000727993"/>
    </source>
</evidence>
<accession>A0A936N9S6</accession>
<evidence type="ECO:0000259" key="3">
    <source>
        <dbReference type="Pfam" id="PF06155"/>
    </source>
</evidence>
<sequence length="120" mass="12976">MTNPDAASAVDNIEVDKTESVTLTFGDGEVAVFELEDLRRACPCAGCRSRRDQGLPVWPVPGSQMPLEITDAALHGAWALTFTWNDGHSAGIYPFTSLRRWYDGEASYLPDSGLGGSREG</sequence>
<comment type="caution">
    <text evidence="4">The sequence shown here is derived from an EMBL/GenBank/DDBJ whole genome shotgun (WGS) entry which is preliminary data.</text>
</comment>
<keyword evidence="1" id="KW-0479">Metal-binding</keyword>
<dbReference type="InterPro" id="IPR038492">
    <property type="entry name" value="GBBH-like_N_sf"/>
</dbReference>
<dbReference type="GO" id="GO:0046872">
    <property type="term" value="F:metal ion binding"/>
    <property type="evidence" value="ECO:0007669"/>
    <property type="project" value="UniProtKB-KW"/>
</dbReference>
<dbReference type="InterPro" id="IPR010376">
    <property type="entry name" value="GBBH-like_N"/>
</dbReference>
<proteinExistence type="predicted"/>
<dbReference type="PANTHER" id="PTHR35303:SF8">
    <property type="entry name" value="GAMMA-BUTYROBETAINE HYDROXYLASE-LIKE N-TERMINAL DOMAIN-CONTAINING PROTEIN"/>
    <property type="match status" value="1"/>
</dbReference>
<evidence type="ECO:0000256" key="2">
    <source>
        <dbReference type="ARBA" id="ARBA00023004"/>
    </source>
</evidence>
<organism evidence="4 5">
    <name type="scientific">Candidatus Neomicrothrix subdominans</name>
    <dbReference type="NCBI Taxonomy" id="2954438"/>
    <lineage>
        <taxon>Bacteria</taxon>
        <taxon>Bacillati</taxon>
        <taxon>Actinomycetota</taxon>
        <taxon>Acidimicrobiia</taxon>
        <taxon>Acidimicrobiales</taxon>
        <taxon>Microthrixaceae</taxon>
        <taxon>Candidatus Neomicrothrix</taxon>
    </lineage>
</organism>
<protein>
    <submittedName>
        <fullName evidence="4">DUF971 domain-containing protein</fullName>
    </submittedName>
</protein>
<gene>
    <name evidence="4" type="ORF">IPN02_01415</name>
</gene>
<dbReference type="AlphaFoldDB" id="A0A936N9S6"/>
<dbReference type="EMBL" id="JADJZA010000001">
    <property type="protein sequence ID" value="MBK9295538.1"/>
    <property type="molecule type" value="Genomic_DNA"/>
</dbReference>
<dbReference type="PANTHER" id="PTHR35303">
    <property type="entry name" value="OS02G0197800 PROTEIN"/>
    <property type="match status" value="1"/>
</dbReference>
<dbReference type="Pfam" id="PF06155">
    <property type="entry name" value="GBBH-like_N"/>
    <property type="match status" value="1"/>
</dbReference>
<reference evidence="4 5" key="1">
    <citation type="submission" date="2020-10" db="EMBL/GenBank/DDBJ databases">
        <title>Connecting structure to function with the recovery of over 1000 high-quality activated sludge metagenome-assembled genomes encoding full-length rRNA genes using long-read sequencing.</title>
        <authorList>
            <person name="Singleton C.M."/>
            <person name="Petriglieri F."/>
            <person name="Kristensen J.M."/>
            <person name="Kirkegaard R.H."/>
            <person name="Michaelsen T.Y."/>
            <person name="Andersen M.H."/>
            <person name="Karst S.M."/>
            <person name="Dueholm M.S."/>
            <person name="Nielsen P.H."/>
            <person name="Albertsen M."/>
        </authorList>
    </citation>
    <scope>NUCLEOTIDE SEQUENCE [LARGE SCALE GENOMIC DNA]</scope>
    <source>
        <strain evidence="4">Lyne_18-Q3-R50-59_MAXAC.006</strain>
    </source>
</reference>
<evidence type="ECO:0000313" key="4">
    <source>
        <dbReference type="EMBL" id="MBK9295538.1"/>
    </source>
</evidence>
<keyword evidence="2" id="KW-0408">Iron</keyword>